<comment type="caution">
    <text evidence="1">The sequence shown here is derived from an EMBL/GenBank/DDBJ whole genome shotgun (WGS) entry which is preliminary data.</text>
</comment>
<evidence type="ECO:0000313" key="2">
    <source>
        <dbReference type="Proteomes" id="UP000267585"/>
    </source>
</evidence>
<gene>
    <name evidence="1" type="ORF">EHW67_15475</name>
</gene>
<evidence type="ECO:0000313" key="1">
    <source>
        <dbReference type="EMBL" id="RTE52664.1"/>
    </source>
</evidence>
<accession>A0A3S0ACY8</accession>
<dbReference type="EMBL" id="RQPJ01000015">
    <property type="protein sequence ID" value="RTE52664.1"/>
    <property type="molecule type" value="Genomic_DNA"/>
</dbReference>
<name>A0A3S0ACY8_9FLAO</name>
<sequence>MRNRILSTLLLLCAIVSYSQDDGRQYLRGQVLYRNVNVPNENVINVQTEKATITNEKGEFGIMVKAGDELVFTAINYQMMVVPITPEILEKNRLVVEVNEKVTELDEVVVTPENQEKFLQVQNDEFLVREYNYETDRSTEVENIALSQTERGMKDGLNFVNIFKALLTAAKGPDEKEETRPLKVSEVLRQVYDDEFFVVDLKLPQDKIDNFLMYCDAQLPARSLLQKRNEFQLIDFLVTQSKSYLQELEGN</sequence>
<evidence type="ECO:0008006" key="3">
    <source>
        <dbReference type="Google" id="ProtNLM"/>
    </source>
</evidence>
<dbReference type="Pfam" id="PF13715">
    <property type="entry name" value="CarbopepD_reg_2"/>
    <property type="match status" value="1"/>
</dbReference>
<dbReference type="RefSeq" id="WP_126163293.1">
    <property type="nucleotide sequence ID" value="NZ_RQPJ01000015.1"/>
</dbReference>
<proteinExistence type="predicted"/>
<dbReference type="Proteomes" id="UP000267585">
    <property type="component" value="Unassembled WGS sequence"/>
</dbReference>
<reference evidence="1 2" key="1">
    <citation type="submission" date="2018-11" db="EMBL/GenBank/DDBJ databases">
        <title>Arenibacter aquaticus sp.nov., a marine bacterium isolated from surface seawater in the South China Sea.</title>
        <authorList>
            <person name="Guo J."/>
            <person name="Sun J."/>
        </authorList>
    </citation>
    <scope>NUCLEOTIDE SEQUENCE [LARGE SCALE GENOMIC DNA]</scope>
    <source>
        <strain evidence="1 2">GUO666</strain>
    </source>
</reference>
<protein>
    <recommendedName>
        <fullName evidence="3">Carboxypeptidase-like regulatory domain-containing protein</fullName>
    </recommendedName>
</protein>
<organism evidence="1 2">
    <name type="scientific">Arenibacter aquaticus</name>
    <dbReference type="NCBI Taxonomy" id="2489054"/>
    <lineage>
        <taxon>Bacteria</taxon>
        <taxon>Pseudomonadati</taxon>
        <taxon>Bacteroidota</taxon>
        <taxon>Flavobacteriia</taxon>
        <taxon>Flavobacteriales</taxon>
        <taxon>Flavobacteriaceae</taxon>
        <taxon>Arenibacter</taxon>
    </lineage>
</organism>
<dbReference type="AlphaFoldDB" id="A0A3S0ACY8"/>
<dbReference type="OrthoDB" id="1436952at2"/>
<dbReference type="SUPFAM" id="SSF49464">
    <property type="entry name" value="Carboxypeptidase regulatory domain-like"/>
    <property type="match status" value="1"/>
</dbReference>
<keyword evidence="2" id="KW-1185">Reference proteome</keyword>
<dbReference type="InterPro" id="IPR008969">
    <property type="entry name" value="CarboxyPept-like_regulatory"/>
</dbReference>